<reference evidence="8" key="1">
    <citation type="journal article" date="2016" name="Front. Microbiol.">
        <title>Molecular Keys to the Janthinobacterium and Duganella spp. Interaction with the Plant Pathogen Fusarium graminearum.</title>
        <authorList>
            <person name="Haack F.S."/>
            <person name="Poehlein A."/>
            <person name="Kroger C."/>
            <person name="Voigt C.A."/>
            <person name="Piepenbring M."/>
            <person name="Bode H.B."/>
            <person name="Daniel R."/>
            <person name="Schafer W."/>
            <person name="Streit W.R."/>
        </authorList>
    </citation>
    <scope>NUCLEOTIDE SEQUENCE [LARGE SCALE GENOMIC DNA]</scope>
    <source>
        <strain evidence="8">T54</strain>
    </source>
</reference>
<dbReference type="SUPFAM" id="SSF53383">
    <property type="entry name" value="PLP-dependent transferases"/>
    <property type="match status" value="1"/>
</dbReference>
<dbReference type="Pfam" id="PF00392">
    <property type="entry name" value="GntR"/>
    <property type="match status" value="1"/>
</dbReference>
<dbReference type="Proteomes" id="UP000175989">
    <property type="component" value="Unassembled WGS sequence"/>
</dbReference>
<evidence type="ECO:0000313" key="7">
    <source>
        <dbReference type="EMBL" id="OFA07852.1"/>
    </source>
</evidence>
<feature type="domain" description="HTH gntR-type" evidence="6">
    <location>
        <begin position="89"/>
        <end position="157"/>
    </location>
</feature>
<protein>
    <submittedName>
        <fullName evidence="7">2-aminoadipate transaminase</fullName>
        <ecNumber evidence="7">2.6.1.39</ecNumber>
    </submittedName>
</protein>
<dbReference type="PANTHER" id="PTHR46577:SF2">
    <property type="entry name" value="TRANSCRIPTIONAL REGULATORY PROTEIN"/>
    <property type="match status" value="1"/>
</dbReference>
<name>A0A1E7X5Q8_9BURK</name>
<dbReference type="InterPro" id="IPR000524">
    <property type="entry name" value="Tscrpt_reg_HTH_GntR"/>
</dbReference>
<sequence>MLGAAASRAAQAVAEALAAQAEREAGKETAAIAGVPSDAADSGRAMPRAAIQSRGATAAAAVAATSATRPVTRPAAGAMVGLLSRDSGETLIDQIVRSVAARIDERLLRGGARMPSIRSFAATHGVSPFTVVASYDKLVAAGYLESRRGAGFFVRERVPMALNAAESAFSATAASDPASKPIDVVWLVRNMFRQMPHQHMPGTGVLPADWLDGAAIANALRAVSRQNASLLLNYGVPQGFLPLRQQLQHKLSELEIAAAPEQIVTTAGVTQALDLVAREFTRPGDTIFVDDPAWFLMFGSFAALGAKVIGIPRLGDGPDVARLAELAAIHRPKLFIINSVLHNPSSTSLSAAKAFQVLKLAEEHDFILVEDDIYCDLHPGSAVQPATRLAALDQLQRVIYLGGFSKTMAANLRVGFIATSIERAERLADRKMLSTLTTSDIGERVVYKVLSEGSYRKHADRVRARLDSVRAKTLRQMERVGLKVVHAAPAGMFVWADAGCDTNALAERAMAEHLLLAPGSLFSPTQLPSTFMRLNVAAMQEPAVWRFLEKINIK</sequence>
<dbReference type="GO" id="GO:0047536">
    <property type="term" value="F:2-aminoadipate transaminase activity"/>
    <property type="evidence" value="ECO:0007669"/>
    <property type="project" value="UniProtKB-EC"/>
</dbReference>
<dbReference type="PANTHER" id="PTHR46577">
    <property type="entry name" value="HTH-TYPE TRANSCRIPTIONAL REGULATORY PROTEIN GABR"/>
    <property type="match status" value="1"/>
</dbReference>
<keyword evidence="5" id="KW-0804">Transcription</keyword>
<dbReference type="InterPro" id="IPR036390">
    <property type="entry name" value="WH_DNA-bd_sf"/>
</dbReference>
<dbReference type="InterPro" id="IPR015424">
    <property type="entry name" value="PyrdxlP-dep_Trfase"/>
</dbReference>
<dbReference type="GO" id="GO:0003677">
    <property type="term" value="F:DNA binding"/>
    <property type="evidence" value="ECO:0007669"/>
    <property type="project" value="UniProtKB-KW"/>
</dbReference>
<dbReference type="InterPro" id="IPR015422">
    <property type="entry name" value="PyrdxlP-dep_Trfase_small"/>
</dbReference>
<dbReference type="AlphaFoldDB" id="A0A1E7X5Q8"/>
<dbReference type="GO" id="GO:0030170">
    <property type="term" value="F:pyridoxal phosphate binding"/>
    <property type="evidence" value="ECO:0007669"/>
    <property type="project" value="InterPro"/>
</dbReference>
<dbReference type="SUPFAM" id="SSF46785">
    <property type="entry name" value="Winged helix' DNA-binding domain"/>
    <property type="match status" value="1"/>
</dbReference>
<evidence type="ECO:0000256" key="5">
    <source>
        <dbReference type="ARBA" id="ARBA00023163"/>
    </source>
</evidence>
<keyword evidence="8" id="KW-1185">Reference proteome</keyword>
<keyword evidence="2" id="KW-0663">Pyridoxal phosphate</keyword>
<keyword evidence="7" id="KW-0032">Aminotransferase</keyword>
<comment type="caution">
    <text evidence="7">The sequence shown here is derived from an EMBL/GenBank/DDBJ whole genome shotgun (WGS) entry which is preliminary data.</text>
</comment>
<dbReference type="InterPro" id="IPR015421">
    <property type="entry name" value="PyrdxlP-dep_Trfase_major"/>
</dbReference>
<keyword evidence="7" id="KW-0808">Transferase</keyword>
<evidence type="ECO:0000313" key="8">
    <source>
        <dbReference type="Proteomes" id="UP000175989"/>
    </source>
</evidence>
<dbReference type="Pfam" id="PF00155">
    <property type="entry name" value="Aminotran_1_2"/>
    <property type="match status" value="1"/>
</dbReference>
<proteinExistence type="inferred from homology"/>
<dbReference type="InterPro" id="IPR036388">
    <property type="entry name" value="WH-like_DNA-bd_sf"/>
</dbReference>
<keyword evidence="3" id="KW-0805">Transcription regulation</keyword>
<evidence type="ECO:0000256" key="2">
    <source>
        <dbReference type="ARBA" id="ARBA00022898"/>
    </source>
</evidence>
<gene>
    <name evidence="7" type="primary">lysN_3</name>
    <name evidence="7" type="ORF">DUPY_09660</name>
</gene>
<dbReference type="EMBL" id="LROM01000054">
    <property type="protein sequence ID" value="OFA07852.1"/>
    <property type="molecule type" value="Genomic_DNA"/>
</dbReference>
<evidence type="ECO:0000256" key="1">
    <source>
        <dbReference type="ARBA" id="ARBA00005384"/>
    </source>
</evidence>
<accession>A0A1E7X5Q8</accession>
<dbReference type="InterPro" id="IPR004839">
    <property type="entry name" value="Aminotransferase_I/II_large"/>
</dbReference>
<dbReference type="PROSITE" id="PS50949">
    <property type="entry name" value="HTH_GNTR"/>
    <property type="match status" value="1"/>
</dbReference>
<comment type="similarity">
    <text evidence="1">In the C-terminal section; belongs to the class-I pyridoxal-phosphate-dependent aminotransferase family.</text>
</comment>
<dbReference type="CDD" id="cd07377">
    <property type="entry name" value="WHTH_GntR"/>
    <property type="match status" value="1"/>
</dbReference>
<keyword evidence="4" id="KW-0238">DNA-binding</keyword>
<dbReference type="Gene3D" id="3.40.640.10">
    <property type="entry name" value="Type I PLP-dependent aspartate aminotransferase-like (Major domain)"/>
    <property type="match status" value="1"/>
</dbReference>
<organism evidence="7 8">
    <name type="scientific">Duganella phyllosphaerae</name>
    <dbReference type="NCBI Taxonomy" id="762836"/>
    <lineage>
        <taxon>Bacteria</taxon>
        <taxon>Pseudomonadati</taxon>
        <taxon>Pseudomonadota</taxon>
        <taxon>Betaproteobacteria</taxon>
        <taxon>Burkholderiales</taxon>
        <taxon>Oxalobacteraceae</taxon>
        <taxon>Telluria group</taxon>
        <taxon>Duganella</taxon>
    </lineage>
</organism>
<dbReference type="PATRIC" id="fig|762836.4.peg.1017"/>
<dbReference type="Gene3D" id="1.10.10.10">
    <property type="entry name" value="Winged helix-like DNA-binding domain superfamily/Winged helix DNA-binding domain"/>
    <property type="match status" value="1"/>
</dbReference>
<evidence type="ECO:0000256" key="3">
    <source>
        <dbReference type="ARBA" id="ARBA00023015"/>
    </source>
</evidence>
<dbReference type="InterPro" id="IPR051446">
    <property type="entry name" value="HTH_trans_reg/aminotransferase"/>
</dbReference>
<evidence type="ECO:0000259" key="6">
    <source>
        <dbReference type="PROSITE" id="PS50949"/>
    </source>
</evidence>
<evidence type="ECO:0000256" key="4">
    <source>
        <dbReference type="ARBA" id="ARBA00023125"/>
    </source>
</evidence>
<dbReference type="GO" id="GO:0003700">
    <property type="term" value="F:DNA-binding transcription factor activity"/>
    <property type="evidence" value="ECO:0007669"/>
    <property type="project" value="InterPro"/>
</dbReference>
<dbReference type="CDD" id="cd00609">
    <property type="entry name" value="AAT_like"/>
    <property type="match status" value="1"/>
</dbReference>
<dbReference type="SMART" id="SM00345">
    <property type="entry name" value="HTH_GNTR"/>
    <property type="match status" value="1"/>
</dbReference>
<dbReference type="EC" id="2.6.1.39" evidence="7"/>
<dbReference type="Gene3D" id="3.90.1150.10">
    <property type="entry name" value="Aspartate Aminotransferase, domain 1"/>
    <property type="match status" value="1"/>
</dbReference>